<name>A0ABX2CPM8_9CYAN</name>
<organism evidence="1 2">
    <name type="scientific">Microcoleus asticus IPMA8</name>
    <dbReference type="NCBI Taxonomy" id="2563858"/>
    <lineage>
        <taxon>Bacteria</taxon>
        <taxon>Bacillati</taxon>
        <taxon>Cyanobacteriota</taxon>
        <taxon>Cyanophyceae</taxon>
        <taxon>Oscillatoriophycideae</taxon>
        <taxon>Oscillatoriales</taxon>
        <taxon>Microcoleaceae</taxon>
        <taxon>Microcoleus</taxon>
        <taxon>Microcoleus asticus</taxon>
    </lineage>
</organism>
<reference evidence="1 2" key="1">
    <citation type="journal article" date="2020" name="Sci. Rep.">
        <title>A novel cyanobacterial geosmin producer, revising GeoA distribution and dispersion patterns in Bacteria.</title>
        <authorList>
            <person name="Churro C."/>
            <person name="Semedo-Aguiar A.P."/>
            <person name="Silva A.D."/>
            <person name="Pereira-Leal J.B."/>
            <person name="Leite R.B."/>
        </authorList>
    </citation>
    <scope>NUCLEOTIDE SEQUENCE [LARGE SCALE GENOMIC DNA]</scope>
    <source>
        <strain evidence="1 2">IPMA8</strain>
    </source>
</reference>
<evidence type="ECO:0000313" key="2">
    <source>
        <dbReference type="Proteomes" id="UP000702425"/>
    </source>
</evidence>
<keyword evidence="2" id="KW-1185">Reference proteome</keyword>
<comment type="caution">
    <text evidence="1">The sequence shown here is derived from an EMBL/GenBank/DDBJ whole genome shotgun (WGS) entry which is preliminary data.</text>
</comment>
<proteinExistence type="predicted"/>
<dbReference type="Proteomes" id="UP000702425">
    <property type="component" value="Unassembled WGS sequence"/>
</dbReference>
<accession>A0ABX2CPM8</accession>
<evidence type="ECO:0000313" key="1">
    <source>
        <dbReference type="EMBL" id="NQE32341.1"/>
    </source>
</evidence>
<sequence>MVVKYDYRQERVKWQQKKQIGGTQGRSNIVKSFPSVLSSKIRGKM</sequence>
<protein>
    <submittedName>
        <fullName evidence="1">Uncharacterized protein</fullName>
    </submittedName>
</protein>
<gene>
    <name evidence="1" type="ORF">E5S67_00054</name>
</gene>
<dbReference type="EMBL" id="SRRZ01000001">
    <property type="protein sequence ID" value="NQE32341.1"/>
    <property type="molecule type" value="Genomic_DNA"/>
</dbReference>